<feature type="compositionally biased region" description="Basic and acidic residues" evidence="11">
    <location>
        <begin position="304"/>
        <end position="318"/>
    </location>
</feature>
<dbReference type="SMART" id="SM00490">
    <property type="entry name" value="HELICc"/>
    <property type="match status" value="1"/>
</dbReference>
<dbReference type="PANTHER" id="PTHR47959">
    <property type="entry name" value="ATP-DEPENDENT RNA HELICASE RHLE-RELATED"/>
    <property type="match status" value="1"/>
</dbReference>
<keyword evidence="4" id="KW-0378">Hydrolase</keyword>
<comment type="caution">
    <text evidence="14">The sequence shown here is derived from an EMBL/GenBank/DDBJ whole genome shotgun (WGS) entry which is preliminary data.</text>
</comment>
<keyword evidence="8" id="KW-0539">Nucleus</keyword>
<dbReference type="STRING" id="307972.A0A2G8KNN6"/>
<dbReference type="GO" id="GO:0005829">
    <property type="term" value="C:cytosol"/>
    <property type="evidence" value="ECO:0007669"/>
    <property type="project" value="TreeGrafter"/>
</dbReference>
<dbReference type="InterPro" id="IPR001650">
    <property type="entry name" value="Helicase_C-like"/>
</dbReference>
<dbReference type="CDD" id="cd18787">
    <property type="entry name" value="SF2_C_DEAD"/>
    <property type="match status" value="1"/>
</dbReference>
<evidence type="ECO:0000259" key="13">
    <source>
        <dbReference type="PROSITE" id="PS51194"/>
    </source>
</evidence>
<dbReference type="EMBL" id="MRZV01000456">
    <property type="protein sequence ID" value="PIK49624.1"/>
    <property type="molecule type" value="Genomic_DNA"/>
</dbReference>
<dbReference type="Pfam" id="PF00271">
    <property type="entry name" value="Helicase_C"/>
    <property type="match status" value="1"/>
</dbReference>
<dbReference type="GO" id="GO:0003724">
    <property type="term" value="F:RNA helicase activity"/>
    <property type="evidence" value="ECO:0007669"/>
    <property type="project" value="UniProtKB-EC"/>
</dbReference>
<evidence type="ECO:0000256" key="4">
    <source>
        <dbReference type="ARBA" id="ARBA00022801"/>
    </source>
</evidence>
<dbReference type="Proteomes" id="UP000230750">
    <property type="component" value="Unassembled WGS sequence"/>
</dbReference>
<organism evidence="14 15">
    <name type="scientific">Stichopus japonicus</name>
    <name type="common">Sea cucumber</name>
    <dbReference type="NCBI Taxonomy" id="307972"/>
    <lineage>
        <taxon>Eukaryota</taxon>
        <taxon>Metazoa</taxon>
        <taxon>Echinodermata</taxon>
        <taxon>Eleutherozoa</taxon>
        <taxon>Echinozoa</taxon>
        <taxon>Holothuroidea</taxon>
        <taxon>Aspidochirotacea</taxon>
        <taxon>Aspidochirotida</taxon>
        <taxon>Stichopodidae</taxon>
        <taxon>Apostichopus</taxon>
    </lineage>
</organism>
<evidence type="ECO:0000256" key="8">
    <source>
        <dbReference type="ARBA" id="ARBA00023242"/>
    </source>
</evidence>
<feature type="compositionally biased region" description="Basic and acidic residues" evidence="11">
    <location>
        <begin position="284"/>
        <end position="296"/>
    </location>
</feature>
<dbReference type="OrthoDB" id="196131at2759"/>
<dbReference type="AlphaFoldDB" id="A0A2G8KNN6"/>
<dbReference type="Gene3D" id="3.40.50.300">
    <property type="entry name" value="P-loop containing nucleotide triphosphate hydrolases"/>
    <property type="match status" value="2"/>
</dbReference>
<dbReference type="GO" id="GO:0005524">
    <property type="term" value="F:ATP binding"/>
    <property type="evidence" value="ECO:0007669"/>
    <property type="project" value="UniProtKB-KW"/>
</dbReference>
<comment type="similarity">
    <text evidence="9">Belongs to the DEAD box helicase family. DDX52/ROK1 subfamily.</text>
</comment>
<feature type="signal peptide" evidence="12">
    <location>
        <begin position="1"/>
        <end position="25"/>
    </location>
</feature>
<reference evidence="14 15" key="1">
    <citation type="journal article" date="2017" name="PLoS Biol.">
        <title>The sea cucumber genome provides insights into morphological evolution and visceral regeneration.</title>
        <authorList>
            <person name="Zhang X."/>
            <person name="Sun L."/>
            <person name="Yuan J."/>
            <person name="Sun Y."/>
            <person name="Gao Y."/>
            <person name="Zhang L."/>
            <person name="Li S."/>
            <person name="Dai H."/>
            <person name="Hamel J.F."/>
            <person name="Liu C."/>
            <person name="Yu Y."/>
            <person name="Liu S."/>
            <person name="Lin W."/>
            <person name="Guo K."/>
            <person name="Jin S."/>
            <person name="Xu P."/>
            <person name="Storey K.B."/>
            <person name="Huan P."/>
            <person name="Zhang T."/>
            <person name="Zhou Y."/>
            <person name="Zhang J."/>
            <person name="Lin C."/>
            <person name="Li X."/>
            <person name="Xing L."/>
            <person name="Huo D."/>
            <person name="Sun M."/>
            <person name="Wang L."/>
            <person name="Mercier A."/>
            <person name="Li F."/>
            <person name="Yang H."/>
            <person name="Xiang J."/>
        </authorList>
    </citation>
    <scope>NUCLEOTIDE SEQUENCE [LARGE SCALE GENOMIC DNA]</scope>
    <source>
        <strain evidence="14">Shaxun</strain>
        <tissue evidence="14">Muscle</tissue>
    </source>
</reference>
<evidence type="ECO:0000256" key="6">
    <source>
        <dbReference type="ARBA" id="ARBA00022840"/>
    </source>
</evidence>
<dbReference type="GO" id="GO:0003723">
    <property type="term" value="F:RNA binding"/>
    <property type="evidence" value="ECO:0007669"/>
    <property type="project" value="UniProtKB-KW"/>
</dbReference>
<proteinExistence type="inferred from homology"/>
<evidence type="ECO:0000256" key="10">
    <source>
        <dbReference type="ARBA" id="ARBA00047984"/>
    </source>
</evidence>
<keyword evidence="6" id="KW-0067">ATP-binding</keyword>
<feature type="region of interest" description="Disordered" evidence="11">
    <location>
        <begin position="282"/>
        <end position="375"/>
    </location>
</feature>
<sequence length="375" mass="42665">METKILLFHLFTLKLLSPPPPLSLATGTKKPRFPSGHIISYEELANQTFRELQRISEGRGFRIHMVDKFAKAARLYKKSSAQKFDILVATPNRLVYMLLQEPPAIKLQKNTATELIKQELVFVGGEHGKLMAVRDIFNKGFQPPVLIFVQSKERAKELFHELIYDGFNVDVIHSDKSQEQRDNLIKSFRAGKIWVLIATELMGRGIDFKGVNLVINYDFPTSAISYIHRIGRTGRAGRSGRAVTLFTEDDAVCLRSIANVMKNAGCDIPEYMLKLKKMNKKDKARLEKKPIERESIRTGPYRGKGMEPRKKEETENKMKRGKKNSVKDGKFRHQKQQQKTKGKGTMKGQKSSRKGGRNNGASKPGFKRKMKTETG</sequence>
<keyword evidence="12" id="KW-0732">Signal</keyword>
<evidence type="ECO:0000256" key="9">
    <source>
        <dbReference type="ARBA" id="ARBA00024355"/>
    </source>
</evidence>
<comment type="catalytic activity">
    <reaction evidence="10">
        <text>ATP + H2O = ADP + phosphate + H(+)</text>
        <dbReference type="Rhea" id="RHEA:13065"/>
        <dbReference type="ChEBI" id="CHEBI:15377"/>
        <dbReference type="ChEBI" id="CHEBI:15378"/>
        <dbReference type="ChEBI" id="CHEBI:30616"/>
        <dbReference type="ChEBI" id="CHEBI:43474"/>
        <dbReference type="ChEBI" id="CHEBI:456216"/>
        <dbReference type="EC" id="3.6.4.13"/>
    </reaction>
</comment>
<evidence type="ECO:0000256" key="5">
    <source>
        <dbReference type="ARBA" id="ARBA00022806"/>
    </source>
</evidence>
<gene>
    <name evidence="14" type="ORF">BSL78_13502</name>
</gene>
<dbReference type="PANTHER" id="PTHR47959:SF15">
    <property type="entry name" value="RNA HELICASE"/>
    <property type="match status" value="1"/>
</dbReference>
<evidence type="ECO:0000313" key="14">
    <source>
        <dbReference type="EMBL" id="PIK49624.1"/>
    </source>
</evidence>
<dbReference type="FunFam" id="3.40.50.300:FF:000759">
    <property type="entry name" value="probable ATP-dependent RNA helicase DDX52"/>
    <property type="match status" value="1"/>
</dbReference>
<keyword evidence="7" id="KW-0694">RNA-binding</keyword>
<accession>A0A2G8KNN6</accession>
<dbReference type="SUPFAM" id="SSF52540">
    <property type="entry name" value="P-loop containing nucleoside triphosphate hydrolases"/>
    <property type="match status" value="2"/>
</dbReference>
<keyword evidence="3" id="KW-0547">Nucleotide-binding</keyword>
<evidence type="ECO:0000313" key="15">
    <source>
        <dbReference type="Proteomes" id="UP000230750"/>
    </source>
</evidence>
<evidence type="ECO:0000256" key="2">
    <source>
        <dbReference type="ARBA" id="ARBA00012552"/>
    </source>
</evidence>
<dbReference type="EC" id="3.6.4.13" evidence="2"/>
<comment type="subcellular location">
    <subcellularLocation>
        <location evidence="1">Nucleus</location>
        <location evidence="1">Nucleolus</location>
    </subcellularLocation>
</comment>
<dbReference type="GO" id="GO:0005730">
    <property type="term" value="C:nucleolus"/>
    <property type="evidence" value="ECO:0007669"/>
    <property type="project" value="UniProtKB-SubCell"/>
</dbReference>
<dbReference type="InterPro" id="IPR027417">
    <property type="entry name" value="P-loop_NTPase"/>
</dbReference>
<keyword evidence="15" id="KW-1185">Reference proteome</keyword>
<evidence type="ECO:0000256" key="11">
    <source>
        <dbReference type="SAM" id="MobiDB-lite"/>
    </source>
</evidence>
<keyword evidence="5 14" id="KW-0347">Helicase</keyword>
<dbReference type="PROSITE" id="PS51194">
    <property type="entry name" value="HELICASE_CTER"/>
    <property type="match status" value="1"/>
</dbReference>
<protein>
    <recommendedName>
        <fullName evidence="2">RNA helicase</fullName>
        <ecNumber evidence="2">3.6.4.13</ecNumber>
    </recommendedName>
</protein>
<evidence type="ECO:0000256" key="3">
    <source>
        <dbReference type="ARBA" id="ARBA00022741"/>
    </source>
</evidence>
<dbReference type="InterPro" id="IPR050079">
    <property type="entry name" value="DEAD_box_RNA_helicase"/>
</dbReference>
<evidence type="ECO:0000256" key="1">
    <source>
        <dbReference type="ARBA" id="ARBA00004604"/>
    </source>
</evidence>
<name>A0A2G8KNN6_STIJA</name>
<evidence type="ECO:0000256" key="7">
    <source>
        <dbReference type="ARBA" id="ARBA00022884"/>
    </source>
</evidence>
<feature type="compositionally biased region" description="Basic residues" evidence="11">
    <location>
        <begin position="332"/>
        <end position="356"/>
    </location>
</feature>
<feature type="compositionally biased region" description="Basic residues" evidence="11">
    <location>
        <begin position="365"/>
        <end position="375"/>
    </location>
</feature>
<evidence type="ECO:0000256" key="12">
    <source>
        <dbReference type="SAM" id="SignalP"/>
    </source>
</evidence>
<dbReference type="GO" id="GO:0016787">
    <property type="term" value="F:hydrolase activity"/>
    <property type="evidence" value="ECO:0007669"/>
    <property type="project" value="UniProtKB-KW"/>
</dbReference>
<feature type="chain" id="PRO_5013788902" description="RNA helicase" evidence="12">
    <location>
        <begin position="26"/>
        <end position="375"/>
    </location>
</feature>
<feature type="domain" description="Helicase C-terminal" evidence="13">
    <location>
        <begin position="115"/>
        <end position="276"/>
    </location>
</feature>